<proteinExistence type="predicted"/>
<protein>
    <submittedName>
        <fullName evidence="2">DUF5683 domain-containing protein</fullName>
    </submittedName>
</protein>
<reference evidence="3" key="1">
    <citation type="journal article" date="2019" name="Int. J. Syst. Evol. Microbiol.">
        <title>The Global Catalogue of Microorganisms (GCM) 10K type strain sequencing project: providing services to taxonomists for standard genome sequencing and annotation.</title>
        <authorList>
            <consortium name="The Broad Institute Genomics Platform"/>
            <consortium name="The Broad Institute Genome Sequencing Center for Infectious Disease"/>
            <person name="Wu L."/>
            <person name="Ma J."/>
        </authorList>
    </citation>
    <scope>NUCLEOTIDE SEQUENCE [LARGE SCALE GENOMIC DNA]</scope>
    <source>
        <strain evidence="3">CGMCC 1.7030</strain>
    </source>
</reference>
<organism evidence="2 3">
    <name type="scientific">Algoriphagus aquatilis</name>
    <dbReference type="NCBI Taxonomy" id="490186"/>
    <lineage>
        <taxon>Bacteria</taxon>
        <taxon>Pseudomonadati</taxon>
        <taxon>Bacteroidota</taxon>
        <taxon>Cytophagia</taxon>
        <taxon>Cytophagales</taxon>
        <taxon>Cyclobacteriaceae</taxon>
        <taxon>Algoriphagus</taxon>
    </lineage>
</organism>
<evidence type="ECO:0000313" key="3">
    <source>
        <dbReference type="Proteomes" id="UP001596163"/>
    </source>
</evidence>
<sequence length="185" mass="20663">MGLLLFVFVFSVSGYSQTTKITNTTAEKAKKEKPDYSLIPKNPRKATILSAILPGAGQVYNGKIWKVPILYAGFMTDIYFINFNNKRYETFREALFAFDAGESNQFPSLNRNSLVRNVDYWRQNRDMTILLLVGIYALNLVDANVDAHLSGFDISDDLALKIEPGASGISASTSPYGITLKLQFK</sequence>
<accession>A0ABW0BXW8</accession>
<feature type="domain" description="DUF5683" evidence="1">
    <location>
        <begin position="41"/>
        <end position="184"/>
    </location>
</feature>
<gene>
    <name evidence="2" type="ORF">ACFPIK_13555</name>
</gene>
<dbReference type="Proteomes" id="UP001596163">
    <property type="component" value="Unassembled WGS sequence"/>
</dbReference>
<keyword evidence="3" id="KW-1185">Reference proteome</keyword>
<dbReference type="RefSeq" id="WP_377916159.1">
    <property type="nucleotide sequence ID" value="NZ_JBHSKS010000011.1"/>
</dbReference>
<evidence type="ECO:0000259" key="1">
    <source>
        <dbReference type="Pfam" id="PF18935"/>
    </source>
</evidence>
<evidence type="ECO:0000313" key="2">
    <source>
        <dbReference type="EMBL" id="MFC5192797.1"/>
    </source>
</evidence>
<comment type="caution">
    <text evidence="2">The sequence shown here is derived from an EMBL/GenBank/DDBJ whole genome shotgun (WGS) entry which is preliminary data.</text>
</comment>
<dbReference type="Pfam" id="PF18935">
    <property type="entry name" value="DUF5683"/>
    <property type="match status" value="1"/>
</dbReference>
<dbReference type="InterPro" id="IPR043738">
    <property type="entry name" value="DUF5683"/>
</dbReference>
<name>A0ABW0BXW8_9BACT</name>
<dbReference type="EMBL" id="JBHSKS010000011">
    <property type="protein sequence ID" value="MFC5192797.1"/>
    <property type="molecule type" value="Genomic_DNA"/>
</dbReference>